<reference evidence="3" key="1">
    <citation type="submission" date="2024-03" db="EMBL/GenBank/DDBJ databases">
        <authorList>
            <consortium name="ELIXIR-Norway"/>
            <consortium name="Elixir Norway"/>
        </authorList>
    </citation>
    <scope>NUCLEOTIDE SEQUENCE</scope>
</reference>
<comment type="similarity">
    <text evidence="1">Belongs to the AB hydrolase superfamily.</text>
</comment>
<dbReference type="PANTHER" id="PTHR43039">
    <property type="entry name" value="ESTERASE-RELATED"/>
    <property type="match status" value="1"/>
</dbReference>
<dbReference type="Gene3D" id="3.40.50.1820">
    <property type="entry name" value="alpha/beta hydrolase"/>
    <property type="match status" value="1"/>
</dbReference>
<dbReference type="InterPro" id="IPR029058">
    <property type="entry name" value="AB_hydrolase_fold"/>
</dbReference>
<dbReference type="InterPro" id="IPR000073">
    <property type="entry name" value="AB_hydrolase_1"/>
</dbReference>
<evidence type="ECO:0000313" key="4">
    <source>
        <dbReference type="Proteomes" id="UP001497522"/>
    </source>
</evidence>
<evidence type="ECO:0000256" key="1">
    <source>
        <dbReference type="ARBA" id="ARBA00008645"/>
    </source>
</evidence>
<accession>A0ABP0ZZH4</accession>
<dbReference type="SUPFAM" id="SSF53474">
    <property type="entry name" value="alpha/beta-Hydrolases"/>
    <property type="match status" value="1"/>
</dbReference>
<feature type="domain" description="AB hydrolase-1" evidence="2">
    <location>
        <begin position="9"/>
        <end position="160"/>
    </location>
</feature>
<comment type="caution">
    <text evidence="3">The sequence shown here is derived from an EMBL/GenBank/DDBJ whole genome shotgun (WGS) entry which is preliminary data.</text>
</comment>
<dbReference type="EMBL" id="CAXHBF010000411">
    <property type="protein sequence ID" value="CAK9856125.1"/>
    <property type="molecule type" value="Genomic_DNA"/>
</dbReference>
<dbReference type="Proteomes" id="UP001497522">
    <property type="component" value="Unassembled WGS sequence"/>
</dbReference>
<evidence type="ECO:0000313" key="3">
    <source>
        <dbReference type="EMBL" id="CAK9856125.1"/>
    </source>
</evidence>
<protein>
    <recommendedName>
        <fullName evidence="2">AB hydrolase-1 domain-containing protein</fullName>
    </recommendedName>
</protein>
<sequence>MLWGTGDELIILGHGFGTDQSVWKHVLPHLLDDYCIILFDNMDAGTTNPEHFSFQRYSTLHGYADDLLSILDELEVQSCIYVGHSVAGMVGCLASIERPLFFSKVIMLSASPRYLNDANYVGGFEQEDLNQLFLAMQSNFKAWVSGFTPLVVGPDIQSPAVQEFGQTLFNIWPDIAFSVAKTIFQSDLSLISDY</sequence>
<organism evidence="3 4">
    <name type="scientific">Sphagnum jensenii</name>
    <dbReference type="NCBI Taxonomy" id="128206"/>
    <lineage>
        <taxon>Eukaryota</taxon>
        <taxon>Viridiplantae</taxon>
        <taxon>Streptophyta</taxon>
        <taxon>Embryophyta</taxon>
        <taxon>Bryophyta</taxon>
        <taxon>Sphagnophytina</taxon>
        <taxon>Sphagnopsida</taxon>
        <taxon>Sphagnales</taxon>
        <taxon>Sphagnaceae</taxon>
        <taxon>Sphagnum</taxon>
    </lineage>
</organism>
<proteinExistence type="inferred from homology"/>
<name>A0ABP0ZZH4_9BRYO</name>
<gene>
    <name evidence="3" type="ORF">CSSPJE1EN2_LOCUS26057</name>
</gene>
<dbReference type="Pfam" id="PF00561">
    <property type="entry name" value="Abhydrolase_1"/>
    <property type="match status" value="1"/>
</dbReference>
<evidence type="ECO:0000259" key="2">
    <source>
        <dbReference type="Pfam" id="PF00561"/>
    </source>
</evidence>
<keyword evidence="4" id="KW-1185">Reference proteome</keyword>